<dbReference type="EMBL" id="CAJPEV010000663">
    <property type="protein sequence ID" value="CAG0887380.1"/>
    <property type="molecule type" value="Genomic_DNA"/>
</dbReference>
<dbReference type="Pfam" id="PF01255">
    <property type="entry name" value="Prenyltransf"/>
    <property type="match status" value="1"/>
</dbReference>
<dbReference type="CDD" id="cd00475">
    <property type="entry name" value="Cis_IPPS"/>
    <property type="match status" value="1"/>
</dbReference>
<dbReference type="OrthoDB" id="4173905at2759"/>
<keyword evidence="2 5" id="KW-0808">Transferase</keyword>
<dbReference type="PANTHER" id="PTHR10291:SF43">
    <property type="entry name" value="DEHYDRODOLICHYL DIPHOSPHATE SYNTHASE COMPLEX SUBUNIT DHDDS"/>
    <property type="match status" value="1"/>
</dbReference>
<sequence>MLHSQAFKGKMKEEASEWFQNRTASYLESFVVKILKKGPVPRHIAIIMDGNRRYASKHHLRCIEGHSEGFKRLTEVLWWCRELGIKEVTIYAFSIENFKRTQEEVSGLMTLAQEKMETLLKESNELKDHGVRIQFLGNRGLLSEPLRALMSQLEMSTRDHKNATLNVAFSYTSRDEIVRGIQHLAQGVQQGLLDIPDIHEELLDFVLDTRHTSPCDLVIRTSGEVRLSDFILWQVDISSTLLHCEGHPAQWSADNLSGHVCQCCCLHCTFTTKVYTDPVITCPSGFSCIYYTKILWPEFSSWHLFAAILYYQLQYPFLKEGRQMKACQQDMTLPSEKTERDRRIHAFLATHLS</sequence>
<evidence type="ECO:0000256" key="3">
    <source>
        <dbReference type="ARBA" id="ARBA00022842"/>
    </source>
</evidence>
<dbReference type="EC" id="2.5.1.-" evidence="5"/>
<dbReference type="InterPro" id="IPR036424">
    <property type="entry name" value="UPP_synth-like_sf"/>
</dbReference>
<dbReference type="NCBIfam" id="TIGR00055">
    <property type="entry name" value="uppS"/>
    <property type="match status" value="1"/>
</dbReference>
<dbReference type="GO" id="GO:0005783">
    <property type="term" value="C:endoplasmic reticulum"/>
    <property type="evidence" value="ECO:0007669"/>
    <property type="project" value="TreeGrafter"/>
</dbReference>
<evidence type="ECO:0000313" key="7">
    <source>
        <dbReference type="Proteomes" id="UP000677054"/>
    </source>
</evidence>
<reference evidence="6" key="1">
    <citation type="submission" date="2020-11" db="EMBL/GenBank/DDBJ databases">
        <authorList>
            <person name="Tran Van P."/>
        </authorList>
    </citation>
    <scope>NUCLEOTIDE SEQUENCE</scope>
</reference>
<dbReference type="Gene3D" id="3.40.1180.10">
    <property type="entry name" value="Decaprenyl diphosphate synthase-like"/>
    <property type="match status" value="1"/>
</dbReference>
<gene>
    <name evidence="6" type="ORF">DSTB1V02_LOCUS4463</name>
</gene>
<dbReference type="Proteomes" id="UP000677054">
    <property type="component" value="Unassembled WGS sequence"/>
</dbReference>
<comment type="similarity">
    <text evidence="1 5">Belongs to the UPP synthase family.</text>
</comment>
<comment type="catalytic activity">
    <reaction evidence="4">
        <text>n isopentenyl diphosphate + (2E,6E)-farnesyl diphosphate = a di-trans,poly-cis-polyprenyl diphosphate + n diphosphate</text>
        <dbReference type="Rhea" id="RHEA:53008"/>
        <dbReference type="Rhea" id="RHEA-COMP:19494"/>
        <dbReference type="ChEBI" id="CHEBI:33019"/>
        <dbReference type="ChEBI" id="CHEBI:128769"/>
        <dbReference type="ChEBI" id="CHEBI:136960"/>
        <dbReference type="ChEBI" id="CHEBI:175763"/>
        <dbReference type="EC" id="2.5.1.87"/>
    </reaction>
</comment>
<organism evidence="6">
    <name type="scientific">Darwinula stevensoni</name>
    <dbReference type="NCBI Taxonomy" id="69355"/>
    <lineage>
        <taxon>Eukaryota</taxon>
        <taxon>Metazoa</taxon>
        <taxon>Ecdysozoa</taxon>
        <taxon>Arthropoda</taxon>
        <taxon>Crustacea</taxon>
        <taxon>Oligostraca</taxon>
        <taxon>Ostracoda</taxon>
        <taxon>Podocopa</taxon>
        <taxon>Podocopida</taxon>
        <taxon>Darwinulocopina</taxon>
        <taxon>Darwinuloidea</taxon>
        <taxon>Darwinulidae</taxon>
        <taxon>Darwinula</taxon>
    </lineage>
</organism>
<accession>A0A7R8X7T8</accession>
<dbReference type="GO" id="GO:1904423">
    <property type="term" value="C:dehydrodolichyl diphosphate synthase complex"/>
    <property type="evidence" value="ECO:0007669"/>
    <property type="project" value="TreeGrafter"/>
</dbReference>
<dbReference type="FunFam" id="3.40.1180.10:FF:000005">
    <property type="entry name" value="Alkyl transferase"/>
    <property type="match status" value="1"/>
</dbReference>
<evidence type="ECO:0000313" key="6">
    <source>
        <dbReference type="EMBL" id="CAD7244569.1"/>
    </source>
</evidence>
<keyword evidence="3" id="KW-0460">Magnesium</keyword>
<protein>
    <recommendedName>
        <fullName evidence="5">Alkyl transferase</fullName>
        <ecNumber evidence="5">2.5.1.-</ecNumber>
    </recommendedName>
</protein>
<evidence type="ECO:0000256" key="5">
    <source>
        <dbReference type="RuleBase" id="RU363018"/>
    </source>
</evidence>
<keyword evidence="7" id="KW-1185">Reference proteome</keyword>
<dbReference type="InterPro" id="IPR001441">
    <property type="entry name" value="UPP_synth-like"/>
</dbReference>
<dbReference type="SUPFAM" id="SSF64005">
    <property type="entry name" value="Undecaprenyl diphosphate synthase"/>
    <property type="match status" value="1"/>
</dbReference>
<name>A0A7R8X7T8_9CRUS</name>
<dbReference type="HAMAP" id="MF_01139">
    <property type="entry name" value="ISPT"/>
    <property type="match status" value="1"/>
</dbReference>
<evidence type="ECO:0000256" key="1">
    <source>
        <dbReference type="ARBA" id="ARBA00005432"/>
    </source>
</evidence>
<evidence type="ECO:0000256" key="4">
    <source>
        <dbReference type="ARBA" id="ARBA00047353"/>
    </source>
</evidence>
<proteinExistence type="inferred from homology"/>
<evidence type="ECO:0000256" key="2">
    <source>
        <dbReference type="ARBA" id="ARBA00022679"/>
    </source>
</evidence>
<dbReference type="AlphaFoldDB" id="A0A7R8X7T8"/>
<dbReference type="EMBL" id="LR900180">
    <property type="protein sequence ID" value="CAD7244569.1"/>
    <property type="molecule type" value="Genomic_DNA"/>
</dbReference>
<dbReference type="GO" id="GO:0016094">
    <property type="term" value="P:polyprenol biosynthetic process"/>
    <property type="evidence" value="ECO:0007669"/>
    <property type="project" value="TreeGrafter"/>
</dbReference>
<dbReference type="PANTHER" id="PTHR10291">
    <property type="entry name" value="DEHYDRODOLICHYL DIPHOSPHATE SYNTHASE FAMILY MEMBER"/>
    <property type="match status" value="1"/>
</dbReference>
<dbReference type="GO" id="GO:0045547">
    <property type="term" value="F:ditrans,polycis-polyprenyl diphosphate synthase [(2E,6E)-farnesyl diphosphate specific] activity"/>
    <property type="evidence" value="ECO:0007669"/>
    <property type="project" value="UniProtKB-EC"/>
</dbReference>